<proteinExistence type="predicted"/>
<name>A0ABC9TNN6_ENTFL</name>
<evidence type="ECO:0000313" key="1">
    <source>
        <dbReference type="EMBL" id="EPI10416.1"/>
    </source>
</evidence>
<gene>
    <name evidence="1" type="ORF">D358_00656</name>
</gene>
<dbReference type="AlphaFoldDB" id="A0ABC9TNN6"/>
<organism evidence="1 2">
    <name type="scientific">Enterococcus faecalis RP2S-4</name>
    <dbReference type="NCBI Taxonomy" id="1244145"/>
    <lineage>
        <taxon>Bacteria</taxon>
        <taxon>Bacillati</taxon>
        <taxon>Bacillota</taxon>
        <taxon>Bacilli</taxon>
        <taxon>Lactobacillales</taxon>
        <taxon>Enterococcaceae</taxon>
        <taxon>Enterococcus</taxon>
    </lineage>
</organism>
<evidence type="ECO:0000313" key="2">
    <source>
        <dbReference type="Proteomes" id="UP000015750"/>
    </source>
</evidence>
<dbReference type="EMBL" id="ATIR01000024">
    <property type="protein sequence ID" value="EPI10416.1"/>
    <property type="molecule type" value="Genomic_DNA"/>
</dbReference>
<protein>
    <recommendedName>
        <fullName evidence="3">Transposase</fullName>
    </recommendedName>
</protein>
<dbReference type="Proteomes" id="UP000015750">
    <property type="component" value="Unassembled WGS sequence"/>
</dbReference>
<reference evidence="1 2" key="1">
    <citation type="submission" date="2013-06" db="EMBL/GenBank/DDBJ databases">
        <authorList>
            <person name="Weinstock G."/>
            <person name="Sodergren E."/>
            <person name="Lobos E.A."/>
            <person name="Fulton L."/>
            <person name="Fulton R."/>
            <person name="Courtney L."/>
            <person name="Fronick C."/>
            <person name="O'Laughlin M."/>
            <person name="Godfrey J."/>
            <person name="Wilson R.M."/>
            <person name="Miner T."/>
            <person name="Farmer C."/>
            <person name="Delehaunty K."/>
            <person name="Cordes M."/>
            <person name="Minx P."/>
            <person name="Tomlinson C."/>
            <person name="Chen J."/>
            <person name="Wollam A."/>
            <person name="Pepin K.H."/>
            <person name="Bhonagiri V."/>
            <person name="Zhang X."/>
            <person name="Warren W."/>
            <person name="Mitreva M."/>
            <person name="Mardis E.R."/>
            <person name="Wilson R.K."/>
        </authorList>
    </citation>
    <scope>NUCLEOTIDE SEQUENCE [LARGE SCALE GENOMIC DNA]</scope>
    <source>
        <strain evidence="1 2">RP2S-4</strain>
    </source>
</reference>
<sequence>MAEKRQGKQLKKYWKLLQKNQEKLDSLNRRWRPSFKTYLTETELVNRLAFL</sequence>
<accession>A0ABC9TNN6</accession>
<comment type="caution">
    <text evidence="1">The sequence shown here is derived from an EMBL/GenBank/DDBJ whole genome shotgun (WGS) entry which is preliminary data.</text>
</comment>
<evidence type="ECO:0008006" key="3">
    <source>
        <dbReference type="Google" id="ProtNLM"/>
    </source>
</evidence>